<organism evidence="3 4">
    <name type="scientific">Blastococcus jejuensis</name>
    <dbReference type="NCBI Taxonomy" id="351224"/>
    <lineage>
        <taxon>Bacteria</taxon>
        <taxon>Bacillati</taxon>
        <taxon>Actinomycetota</taxon>
        <taxon>Actinomycetes</taxon>
        <taxon>Geodermatophilales</taxon>
        <taxon>Geodermatophilaceae</taxon>
        <taxon>Blastococcus</taxon>
    </lineage>
</organism>
<proteinExistence type="predicted"/>
<feature type="compositionally biased region" description="Low complexity" evidence="1">
    <location>
        <begin position="208"/>
        <end position="219"/>
    </location>
</feature>
<comment type="caution">
    <text evidence="3">The sequence shown here is derived from an EMBL/GenBank/DDBJ whole genome shotgun (WGS) entry which is preliminary data.</text>
</comment>
<feature type="compositionally biased region" description="Pro residues" evidence="1">
    <location>
        <begin position="197"/>
        <end position="207"/>
    </location>
</feature>
<dbReference type="RefSeq" id="WP_344690019.1">
    <property type="nucleotide sequence ID" value="NZ_BAAAVV010000008.1"/>
</dbReference>
<gene>
    <name evidence="3" type="ORF">GCM10010531_32410</name>
</gene>
<feature type="domain" description="GerMN" evidence="2">
    <location>
        <begin position="85"/>
        <end position="174"/>
    </location>
</feature>
<dbReference type="InterPro" id="IPR019606">
    <property type="entry name" value="GerMN"/>
</dbReference>
<evidence type="ECO:0000313" key="3">
    <source>
        <dbReference type="EMBL" id="GAA3176287.1"/>
    </source>
</evidence>
<dbReference type="SMART" id="SM00909">
    <property type="entry name" value="Germane"/>
    <property type="match status" value="1"/>
</dbReference>
<feature type="region of interest" description="Disordered" evidence="1">
    <location>
        <begin position="197"/>
        <end position="219"/>
    </location>
</feature>
<protein>
    <recommendedName>
        <fullName evidence="2">GerMN domain-containing protein</fullName>
    </recommendedName>
</protein>
<reference evidence="4" key="1">
    <citation type="journal article" date="2019" name="Int. J. Syst. Evol. Microbiol.">
        <title>The Global Catalogue of Microorganisms (GCM) 10K type strain sequencing project: providing services to taxonomists for standard genome sequencing and annotation.</title>
        <authorList>
            <consortium name="The Broad Institute Genomics Platform"/>
            <consortium name="The Broad Institute Genome Sequencing Center for Infectious Disease"/>
            <person name="Wu L."/>
            <person name="Ma J."/>
        </authorList>
    </citation>
    <scope>NUCLEOTIDE SEQUENCE [LARGE SCALE GENOMIC DNA]</scope>
    <source>
        <strain evidence="4">JCM 15614</strain>
    </source>
</reference>
<name>A0ABP6PF03_9ACTN</name>
<dbReference type="Proteomes" id="UP001499924">
    <property type="component" value="Unassembled WGS sequence"/>
</dbReference>
<evidence type="ECO:0000313" key="4">
    <source>
        <dbReference type="Proteomes" id="UP001499924"/>
    </source>
</evidence>
<sequence length="219" mass="21861">MSARRLIAGLTVVLLAGCGVPTTGEPETIPAAEVPYGLASPTPSDPGSGPTETMMVATAIYLLTPEDVLVASGRETSTGSTEDQLDALLGELAAGPDAKERARELSTALPPEVELDAVDVSGGTVTIDIAGPVGAPSGTEGRRAVGQIVLTATSVPGVRAVLLTRQGERVDAPLPDGQLTSAPLTATDYEILLTAPAPTPTVTPAPATPTAAPSVAPPS</sequence>
<evidence type="ECO:0000256" key="1">
    <source>
        <dbReference type="SAM" id="MobiDB-lite"/>
    </source>
</evidence>
<keyword evidence="4" id="KW-1185">Reference proteome</keyword>
<accession>A0ABP6PF03</accession>
<dbReference type="Pfam" id="PF10646">
    <property type="entry name" value="Germane"/>
    <property type="match status" value="1"/>
</dbReference>
<dbReference type="PROSITE" id="PS51257">
    <property type="entry name" value="PROKAR_LIPOPROTEIN"/>
    <property type="match status" value="1"/>
</dbReference>
<dbReference type="EMBL" id="BAAAVV010000008">
    <property type="protein sequence ID" value="GAA3176287.1"/>
    <property type="molecule type" value="Genomic_DNA"/>
</dbReference>
<evidence type="ECO:0000259" key="2">
    <source>
        <dbReference type="SMART" id="SM00909"/>
    </source>
</evidence>